<sequence>MAGSTFYVCLHRLPPSCCFMVEIFSLIARLAAVHLLRIKLSAFSSFCSKANLAASSKLPSFTKYLTLFSSFALARYFIASYLLSYFRQMSIKGSYPMGDFFDFENFSNSIHWFPSASTDNLSHQNRFSGTLNSLQRSSASFISLISIRRRIVCWTDRPSNLSLNLPSYFSWCFIRRSWSSVCVAQKSFFACLYFVAAACNKARRCSTRGVL</sequence>
<keyword evidence="1" id="KW-0812">Transmembrane</keyword>
<accession>A0A147BFQ5</accession>
<organism evidence="2">
    <name type="scientific">Ixodes ricinus</name>
    <name type="common">Common tick</name>
    <name type="synonym">Acarus ricinus</name>
    <dbReference type="NCBI Taxonomy" id="34613"/>
    <lineage>
        <taxon>Eukaryota</taxon>
        <taxon>Metazoa</taxon>
        <taxon>Ecdysozoa</taxon>
        <taxon>Arthropoda</taxon>
        <taxon>Chelicerata</taxon>
        <taxon>Arachnida</taxon>
        <taxon>Acari</taxon>
        <taxon>Parasitiformes</taxon>
        <taxon>Ixodida</taxon>
        <taxon>Ixodoidea</taxon>
        <taxon>Ixodidae</taxon>
        <taxon>Ixodinae</taxon>
        <taxon>Ixodes</taxon>
    </lineage>
</organism>
<dbReference type="AlphaFoldDB" id="A0A147BFQ5"/>
<dbReference type="EMBL" id="GEGO01006142">
    <property type="protein sequence ID" value="JAR89262.1"/>
    <property type="molecule type" value="Transcribed_RNA"/>
</dbReference>
<feature type="transmembrane region" description="Helical" evidence="1">
    <location>
        <begin position="64"/>
        <end position="86"/>
    </location>
</feature>
<reference evidence="2" key="1">
    <citation type="journal article" date="2018" name="PLoS Negl. Trop. Dis.">
        <title>Sialome diversity of ticks revealed by RNAseq of single tick salivary glands.</title>
        <authorList>
            <person name="Perner J."/>
            <person name="Kropackova S."/>
            <person name="Kopacek P."/>
            <person name="Ribeiro J.M."/>
        </authorList>
    </citation>
    <scope>NUCLEOTIDE SEQUENCE</scope>
    <source>
        <strain evidence="2">Siblings of single egg batch collected in Ceske Budejovice</strain>
        <tissue evidence="2">Salivary glands</tissue>
    </source>
</reference>
<proteinExistence type="predicted"/>
<evidence type="ECO:0000313" key="2">
    <source>
        <dbReference type="EMBL" id="JAR89262.1"/>
    </source>
</evidence>
<name>A0A147BFQ5_IXORI</name>
<protein>
    <submittedName>
        <fullName evidence="2">Uncharacterized protein</fullName>
    </submittedName>
</protein>
<evidence type="ECO:0000256" key="1">
    <source>
        <dbReference type="SAM" id="Phobius"/>
    </source>
</evidence>
<keyword evidence="1" id="KW-0472">Membrane</keyword>
<keyword evidence="1" id="KW-1133">Transmembrane helix</keyword>